<dbReference type="GO" id="GO:0005886">
    <property type="term" value="C:plasma membrane"/>
    <property type="evidence" value="ECO:0007669"/>
    <property type="project" value="TreeGrafter"/>
</dbReference>
<name>A0A927I0M9_9HYPH</name>
<dbReference type="AlphaFoldDB" id="A0A927I0M9"/>
<feature type="transmembrane region" description="Helical" evidence="1">
    <location>
        <begin position="63"/>
        <end position="82"/>
    </location>
</feature>
<keyword evidence="1" id="KW-0812">Transmembrane</keyword>
<dbReference type="PANTHER" id="PTHR34980">
    <property type="entry name" value="INNER MEMBRANE PROTEIN-RELATED-RELATED"/>
    <property type="match status" value="1"/>
</dbReference>
<evidence type="ECO:0000256" key="1">
    <source>
        <dbReference type="SAM" id="Phobius"/>
    </source>
</evidence>
<keyword evidence="1" id="KW-1133">Transmembrane helix</keyword>
<evidence type="ECO:0000313" key="3">
    <source>
        <dbReference type="Proteomes" id="UP000619295"/>
    </source>
</evidence>
<dbReference type="PANTHER" id="PTHR34980:SF2">
    <property type="entry name" value="INNER MEMBRANE PROTEIN YHAH-RELATED"/>
    <property type="match status" value="1"/>
</dbReference>
<evidence type="ECO:0000313" key="2">
    <source>
        <dbReference type="EMBL" id="MBD3848845.1"/>
    </source>
</evidence>
<keyword evidence="3" id="KW-1185">Reference proteome</keyword>
<dbReference type="EMBL" id="JACXWY010000024">
    <property type="protein sequence ID" value="MBD3848845.1"/>
    <property type="molecule type" value="Genomic_DNA"/>
</dbReference>
<feature type="transmembrane region" description="Helical" evidence="1">
    <location>
        <begin position="94"/>
        <end position="114"/>
    </location>
</feature>
<feature type="transmembrane region" description="Helical" evidence="1">
    <location>
        <begin position="29"/>
        <end position="51"/>
    </location>
</feature>
<feature type="transmembrane region" description="Helical" evidence="1">
    <location>
        <begin position="120"/>
        <end position="140"/>
    </location>
</feature>
<reference evidence="2" key="1">
    <citation type="submission" date="2020-09" db="EMBL/GenBank/DDBJ databases">
        <title>Bosea spartocytisi sp. nov. a root nodule endophyte of Spartocytisus supranubius in the high mountain ecosystem fo the Teide National Park (Canary Islands, Spain).</title>
        <authorList>
            <person name="Pulido-Suarez L."/>
            <person name="Peix A."/>
            <person name="Igual J.M."/>
            <person name="Socas-Perez N."/>
            <person name="Velazquez E."/>
            <person name="Flores-Felix J.D."/>
            <person name="Leon-Barrios M."/>
        </authorList>
    </citation>
    <scope>NUCLEOTIDE SEQUENCE</scope>
    <source>
        <strain evidence="2">SSUT16</strain>
    </source>
</reference>
<keyword evidence="1" id="KW-0472">Membrane</keyword>
<dbReference type="InterPro" id="IPR008523">
    <property type="entry name" value="DUF805"/>
</dbReference>
<organism evidence="2 3">
    <name type="scientific">Bosea spartocytisi</name>
    <dbReference type="NCBI Taxonomy" id="2773451"/>
    <lineage>
        <taxon>Bacteria</taxon>
        <taxon>Pseudomonadati</taxon>
        <taxon>Pseudomonadota</taxon>
        <taxon>Alphaproteobacteria</taxon>
        <taxon>Hyphomicrobiales</taxon>
        <taxon>Boseaceae</taxon>
        <taxon>Bosea</taxon>
    </lineage>
</organism>
<dbReference type="Pfam" id="PF05656">
    <property type="entry name" value="DUF805"/>
    <property type="match status" value="1"/>
</dbReference>
<proteinExistence type="predicted"/>
<accession>A0A927I0M9</accession>
<dbReference type="RefSeq" id="WP_210323740.1">
    <property type="nucleotide sequence ID" value="NZ_JACXWY010000024.1"/>
</dbReference>
<protein>
    <submittedName>
        <fullName evidence="2">DUF805 domain-containing protein</fullName>
    </submittedName>
</protein>
<dbReference type="Proteomes" id="UP000619295">
    <property type="component" value="Unassembled WGS sequence"/>
</dbReference>
<gene>
    <name evidence="2" type="ORF">IED13_24370</name>
</gene>
<comment type="caution">
    <text evidence="2">The sequence shown here is derived from an EMBL/GenBank/DDBJ whole genome shotgun (WGS) entry which is preliminary data.</text>
</comment>
<sequence>MESSVGINEKLSLRELMFGFDGRIGRCGFLKYTGILCISLFIGFVLCSALVDELVVVLQPAKVSAISIMCAIGAWPAAAIICKRLHDMDRSGFHSMWICPLFLLPLGWMAPSWAMADIGALSTVLSWLALAPGTIGPNVHGLKGGMRVDRIIDTPRTDNTIGKVQAFQEQAAE</sequence>